<evidence type="ECO:0000313" key="2">
    <source>
        <dbReference type="EMBL" id="CEM47891.1"/>
    </source>
</evidence>
<evidence type="ECO:0000256" key="1">
    <source>
        <dbReference type="SAM" id="MobiDB-lite"/>
    </source>
</evidence>
<proteinExistence type="predicted"/>
<sequence length="80" mass="8978">MPCGGHTEKNSTREEKLEAVSEAFNQYITYEMESTPSTVEGRLYIWENGGERGGLQVLKEHTKKAPQHNNGQAQPSIDRS</sequence>
<dbReference type="EMBL" id="CDMZ01003875">
    <property type="protein sequence ID" value="CEM47891.1"/>
    <property type="molecule type" value="Genomic_DNA"/>
</dbReference>
<feature type="compositionally biased region" description="Polar residues" evidence="1">
    <location>
        <begin position="67"/>
        <end position="80"/>
    </location>
</feature>
<reference evidence="2" key="1">
    <citation type="submission" date="2014-11" db="EMBL/GenBank/DDBJ databases">
        <authorList>
            <person name="Otto D Thomas"/>
            <person name="Naeem Raeece"/>
        </authorList>
    </citation>
    <scope>NUCLEOTIDE SEQUENCE</scope>
</reference>
<gene>
    <name evidence="2" type="ORF">Cvel_8561</name>
</gene>
<dbReference type="VEuPathDB" id="CryptoDB:Cvel_8561"/>
<dbReference type="AlphaFoldDB" id="A0A0G4HU78"/>
<name>A0A0G4HU78_9ALVE</name>
<organism evidence="2">
    <name type="scientific">Chromera velia CCMP2878</name>
    <dbReference type="NCBI Taxonomy" id="1169474"/>
    <lineage>
        <taxon>Eukaryota</taxon>
        <taxon>Sar</taxon>
        <taxon>Alveolata</taxon>
        <taxon>Colpodellida</taxon>
        <taxon>Chromeraceae</taxon>
        <taxon>Chromera</taxon>
    </lineage>
</organism>
<protein>
    <submittedName>
        <fullName evidence="2">Uncharacterized protein</fullName>
    </submittedName>
</protein>
<accession>A0A0G4HU78</accession>
<feature type="region of interest" description="Disordered" evidence="1">
    <location>
        <begin position="60"/>
        <end position="80"/>
    </location>
</feature>